<comment type="caution">
    <text evidence="2">The sequence shown here is derived from an EMBL/GenBank/DDBJ whole genome shotgun (WGS) entry which is preliminary data.</text>
</comment>
<name>A0AAN6NK22_9PEZI</name>
<feature type="compositionally biased region" description="Basic residues" evidence="1">
    <location>
        <begin position="127"/>
        <end position="136"/>
    </location>
</feature>
<sequence>MDYEEDDEVVMQVWDTSNLLPRPLESAMEARKGSKKRKAPSDEEHEYKIKHLCKELKSYYALCKKGGDIERMLPEANRLVAAVQEKCKNLKLEPEAPKKEAAKKPRRGPGRPKKEAAVASTAAAAKAAKKPRGPGRPRKETTAPEPASRLSPPPTSGSDCSEPSEQTVASAADSGEPTPTAAAATTTTTTTTKPPTPNSETNKGPSKSPRAIKAATGARKPPGRRLTLRHTRTHDELD</sequence>
<evidence type="ECO:0000256" key="1">
    <source>
        <dbReference type="SAM" id="MobiDB-lite"/>
    </source>
</evidence>
<evidence type="ECO:0000313" key="2">
    <source>
        <dbReference type="EMBL" id="KAK3947274.1"/>
    </source>
</evidence>
<dbReference type="Proteomes" id="UP001303222">
    <property type="component" value="Unassembled WGS sequence"/>
</dbReference>
<reference evidence="2" key="2">
    <citation type="submission" date="2023-06" db="EMBL/GenBank/DDBJ databases">
        <authorList>
            <consortium name="Lawrence Berkeley National Laboratory"/>
            <person name="Mondo S.J."/>
            <person name="Hensen N."/>
            <person name="Bonometti L."/>
            <person name="Westerberg I."/>
            <person name="Brannstrom I.O."/>
            <person name="Guillou S."/>
            <person name="Cros-Aarteil S."/>
            <person name="Calhoun S."/>
            <person name="Haridas S."/>
            <person name="Kuo A."/>
            <person name="Pangilinan J."/>
            <person name="Riley R."/>
            <person name="Labutti K."/>
            <person name="Andreopoulos B."/>
            <person name="Lipzen A."/>
            <person name="Chen C."/>
            <person name="Yanf M."/>
            <person name="Daum C."/>
            <person name="Ng V."/>
            <person name="Clum A."/>
            <person name="Steindorff A."/>
            <person name="Ohm R."/>
            <person name="Martin F."/>
            <person name="Silar P."/>
            <person name="Natvig D."/>
            <person name="Lalanne C."/>
            <person name="Gautier V."/>
            <person name="Ament-Velasquez S.L."/>
            <person name="Kruys A."/>
            <person name="Hutchinson M.I."/>
            <person name="Powell A.J."/>
            <person name="Barry K."/>
            <person name="Miller A.N."/>
            <person name="Grigoriev I.V."/>
            <person name="Debuchy R."/>
            <person name="Gladieux P."/>
            <person name="Thoren M.H."/>
            <person name="Johannesson H."/>
        </authorList>
    </citation>
    <scope>NUCLEOTIDE SEQUENCE</scope>
    <source>
        <strain evidence="2">CBS 626.80</strain>
    </source>
</reference>
<feature type="compositionally biased region" description="Polar residues" evidence="1">
    <location>
        <begin position="156"/>
        <end position="169"/>
    </location>
</feature>
<evidence type="ECO:0000313" key="3">
    <source>
        <dbReference type="Proteomes" id="UP001303222"/>
    </source>
</evidence>
<protein>
    <submittedName>
        <fullName evidence="2">Uncharacterized protein</fullName>
    </submittedName>
</protein>
<accession>A0AAN6NK22</accession>
<feature type="region of interest" description="Disordered" evidence="1">
    <location>
        <begin position="22"/>
        <end position="45"/>
    </location>
</feature>
<feature type="compositionally biased region" description="Basic residues" evidence="1">
    <location>
        <begin position="221"/>
        <end position="232"/>
    </location>
</feature>
<organism evidence="2 3">
    <name type="scientific">Pseudoneurospora amorphoporcata</name>
    <dbReference type="NCBI Taxonomy" id="241081"/>
    <lineage>
        <taxon>Eukaryota</taxon>
        <taxon>Fungi</taxon>
        <taxon>Dikarya</taxon>
        <taxon>Ascomycota</taxon>
        <taxon>Pezizomycotina</taxon>
        <taxon>Sordariomycetes</taxon>
        <taxon>Sordariomycetidae</taxon>
        <taxon>Sordariales</taxon>
        <taxon>Sordariaceae</taxon>
        <taxon>Pseudoneurospora</taxon>
    </lineage>
</organism>
<keyword evidence="3" id="KW-1185">Reference proteome</keyword>
<feature type="compositionally biased region" description="Basic and acidic residues" evidence="1">
    <location>
        <begin position="87"/>
        <end position="103"/>
    </location>
</feature>
<dbReference type="EMBL" id="MU859379">
    <property type="protein sequence ID" value="KAK3947274.1"/>
    <property type="molecule type" value="Genomic_DNA"/>
</dbReference>
<reference evidence="2" key="1">
    <citation type="journal article" date="2023" name="Mol. Phylogenet. Evol.">
        <title>Genome-scale phylogeny and comparative genomics of the fungal order Sordariales.</title>
        <authorList>
            <person name="Hensen N."/>
            <person name="Bonometti L."/>
            <person name="Westerberg I."/>
            <person name="Brannstrom I.O."/>
            <person name="Guillou S."/>
            <person name="Cros-Aarteil S."/>
            <person name="Calhoun S."/>
            <person name="Haridas S."/>
            <person name="Kuo A."/>
            <person name="Mondo S."/>
            <person name="Pangilinan J."/>
            <person name="Riley R."/>
            <person name="LaButti K."/>
            <person name="Andreopoulos B."/>
            <person name="Lipzen A."/>
            <person name="Chen C."/>
            <person name="Yan M."/>
            <person name="Daum C."/>
            <person name="Ng V."/>
            <person name="Clum A."/>
            <person name="Steindorff A."/>
            <person name="Ohm R.A."/>
            <person name="Martin F."/>
            <person name="Silar P."/>
            <person name="Natvig D.O."/>
            <person name="Lalanne C."/>
            <person name="Gautier V."/>
            <person name="Ament-Velasquez S.L."/>
            <person name="Kruys A."/>
            <person name="Hutchinson M.I."/>
            <person name="Powell A.J."/>
            <person name="Barry K."/>
            <person name="Miller A.N."/>
            <person name="Grigoriev I.V."/>
            <person name="Debuchy R."/>
            <person name="Gladieux P."/>
            <person name="Hiltunen Thoren M."/>
            <person name="Johannesson H."/>
        </authorList>
    </citation>
    <scope>NUCLEOTIDE SEQUENCE</scope>
    <source>
        <strain evidence="2">CBS 626.80</strain>
    </source>
</reference>
<feature type="region of interest" description="Disordered" evidence="1">
    <location>
        <begin position="87"/>
        <end position="238"/>
    </location>
</feature>
<proteinExistence type="predicted"/>
<feature type="compositionally biased region" description="Low complexity" evidence="1">
    <location>
        <begin position="117"/>
        <end position="126"/>
    </location>
</feature>
<gene>
    <name evidence="2" type="ORF">QBC32DRAFT_319020</name>
</gene>
<dbReference type="AlphaFoldDB" id="A0AAN6NK22"/>
<feature type="compositionally biased region" description="Low complexity" evidence="1">
    <location>
        <begin position="177"/>
        <end position="193"/>
    </location>
</feature>